<feature type="transmembrane region" description="Helical" evidence="1">
    <location>
        <begin position="498"/>
        <end position="522"/>
    </location>
</feature>
<protein>
    <submittedName>
        <fullName evidence="2">Uncharacterized protein</fullName>
    </submittedName>
</protein>
<evidence type="ECO:0000313" key="2">
    <source>
        <dbReference type="EMBL" id="KAA8520117.1"/>
    </source>
</evidence>
<keyword evidence="1" id="KW-0472">Membrane</keyword>
<feature type="transmembrane region" description="Helical" evidence="1">
    <location>
        <begin position="655"/>
        <end position="674"/>
    </location>
</feature>
<dbReference type="AlphaFoldDB" id="A0A5J4ZSI5"/>
<feature type="transmembrane region" description="Helical" evidence="1">
    <location>
        <begin position="126"/>
        <end position="146"/>
    </location>
</feature>
<keyword evidence="3" id="KW-1185">Reference proteome</keyword>
<dbReference type="Pfam" id="PF14476">
    <property type="entry name" value="Chloroplast_duf"/>
    <property type="match status" value="2"/>
</dbReference>
<feature type="transmembrane region" description="Helical" evidence="1">
    <location>
        <begin position="279"/>
        <end position="298"/>
    </location>
</feature>
<feature type="transmembrane region" description="Helical" evidence="1">
    <location>
        <begin position="304"/>
        <end position="324"/>
    </location>
</feature>
<keyword evidence="1" id="KW-0812">Transmembrane</keyword>
<dbReference type="OrthoDB" id="1897643at2759"/>
<dbReference type="PANTHER" id="PTHR33358:SF12">
    <property type="entry name" value="F-BOX PROTEIN WITH A DOMAIN PROTEIN"/>
    <property type="match status" value="1"/>
</dbReference>
<accession>A0A5J4ZSI5</accession>
<keyword evidence="1" id="KW-1133">Transmembrane helix</keyword>
<dbReference type="InterPro" id="IPR027949">
    <property type="entry name" value="Chloroplast_duf"/>
</dbReference>
<gene>
    <name evidence="2" type="ORF">F0562_014373</name>
</gene>
<dbReference type="EMBL" id="CM018049">
    <property type="protein sequence ID" value="KAA8520117.1"/>
    <property type="molecule type" value="Genomic_DNA"/>
</dbReference>
<evidence type="ECO:0000256" key="1">
    <source>
        <dbReference type="SAM" id="Phobius"/>
    </source>
</evidence>
<feature type="transmembrane region" description="Helical" evidence="1">
    <location>
        <begin position="470"/>
        <end position="492"/>
    </location>
</feature>
<dbReference type="PANTHER" id="PTHR33358">
    <property type="entry name" value="F-BOX PROTEIN WITH A DOMAIN PROTEIN"/>
    <property type="match status" value="1"/>
</dbReference>
<name>A0A5J4ZSI5_9ASTE</name>
<feature type="transmembrane region" description="Helical" evidence="1">
    <location>
        <begin position="97"/>
        <end position="120"/>
    </location>
</feature>
<dbReference type="Proteomes" id="UP000325577">
    <property type="component" value="Linkage Group LG6"/>
</dbReference>
<evidence type="ECO:0000313" key="3">
    <source>
        <dbReference type="Proteomes" id="UP000325577"/>
    </source>
</evidence>
<proteinExistence type="predicted"/>
<organism evidence="2 3">
    <name type="scientific">Nyssa sinensis</name>
    <dbReference type="NCBI Taxonomy" id="561372"/>
    <lineage>
        <taxon>Eukaryota</taxon>
        <taxon>Viridiplantae</taxon>
        <taxon>Streptophyta</taxon>
        <taxon>Embryophyta</taxon>
        <taxon>Tracheophyta</taxon>
        <taxon>Spermatophyta</taxon>
        <taxon>Magnoliopsida</taxon>
        <taxon>eudicotyledons</taxon>
        <taxon>Gunneridae</taxon>
        <taxon>Pentapetalae</taxon>
        <taxon>asterids</taxon>
        <taxon>Cornales</taxon>
        <taxon>Nyssaceae</taxon>
        <taxon>Nyssa</taxon>
    </lineage>
</organism>
<feature type="transmembrane region" description="Helical" evidence="1">
    <location>
        <begin position="680"/>
        <end position="700"/>
    </location>
</feature>
<reference evidence="2 3" key="1">
    <citation type="submission" date="2019-09" db="EMBL/GenBank/DDBJ databases">
        <title>A chromosome-level genome assembly of the Chinese tupelo Nyssa sinensis.</title>
        <authorList>
            <person name="Yang X."/>
            <person name="Kang M."/>
            <person name="Yang Y."/>
            <person name="Xiong H."/>
            <person name="Wang M."/>
            <person name="Zhang Z."/>
            <person name="Wang Z."/>
            <person name="Wu H."/>
            <person name="Ma T."/>
            <person name="Liu J."/>
            <person name="Xi Z."/>
        </authorList>
    </citation>
    <scope>NUCLEOTIDE SEQUENCE [LARGE SCALE GENOMIC DNA]</scope>
    <source>
        <strain evidence="2">J267</strain>
        <tissue evidence="2">Leaf</tissue>
    </source>
</reference>
<sequence>MIRATINMPKLRKTSLSLPKLPTRVMEELDFRSSGYIATQIDKHSNSPININFPTRNDTNIADPIVMAKLYAIMEAVADRVEMHKNIGEQRNNWNSLLLTSVNAITLAAATIAGIAATTASMGAPLVALKLSSTLMYLAATGMMLIMNKIQPSQLAEEQRNAARLFKQLHGQIQTTVKIGTPIMADVKEFMDKVLALDKAYPLPLLGAMLEKFPSTVEPAVWWPQQPKRQGKVLNGRINRNGWNGKLEEEMREIVGVLKRKDKADYLRLGEKALKINKVLAISGPLLTGLAAVGSAFVGSPSHGSWATVLGCVAGALASVVNTFEHGGQVGMVFEMYRSNAGFFSLMEESIESNLKERDFERRDNGELFEMKLALQLGRSLSQLKDLTASSSRNGEAIEEVMEELDFRSSGYIVTQTDKHSNSPININLPTRNDTNIADPIVMAKLYAIIEAVADRVEMHKNIGEQRNNWNSLLLTSVNTITLTAATMAGIAVTTASIGAPLVALKLSSTLLYLAAAGMMLIMNKIQPSQLAEEQRNAARLFKQLQGQIQTTIKIGTPTMADVKEFMDKVLALDKAYPLPLLGAMLDKFPSAVEPAVWWPQQPQRQGKGLSGRINRNGWNGELEEEMREIVEVLKRKDKADYLRLGEKALKINKLLAISGPLLTGLAAVGSAFVGSPSHGSWAAVLGCVAGALASVVNTFEHGGQVGMVFEMYRSNAGFFSLMEESIESNLKERDVERRENGELFEMKVALQLGRSLSQLKDLTTSSSRKGEAIEEFASKLF</sequence>